<proteinExistence type="predicted"/>
<sequence length="484" mass="54204">MTAYGSLLRRLLEFTGTKLYAAAEEVGYDVSYVSKWCSRDLLPAPKTAHGVNTALGRYLAAAIERDGQEADFVAAFPQAPAGLPLERRITALLSEAYEASAHRREAPCPAGELTLLTQRHEMLGKLRDLPPPGSGPEGAVVCTIDLLTLLESRDLTVLEHLFQKGEVHLHAALDLERFQRDPDRSVRLLYRFLSRHRETFVTLYDGAGLEREGLLAIRNGTAMMAGLDRRGELDTLLAAEGTAGARLWETAWTRLRERPVLLAPARPEDMSRNGYRTDFYSRDQFQFFSCFGFEFLLPEAACGWLAQAGAAGGMDADHARDIRRLFITWEEVFQKSRIDFYILKSTLLRYLESGELIFADILCRMSPAQRLEHLEAVKERLLGNPNIRFHLLDDDALPAEDLPGLAAYLNPKKLFLKNPSAYLTGRGPLFYTVQSEVLIQAARGFLESLGTLPGSGTYDQRDLAELEGRYGGMLYRMLTLQEEP</sequence>
<dbReference type="Proteomes" id="UP000823882">
    <property type="component" value="Unassembled WGS sequence"/>
</dbReference>
<accession>A0A9D2P1S4</accession>
<comment type="caution">
    <text evidence="1">The sequence shown here is derived from an EMBL/GenBank/DDBJ whole genome shotgun (WGS) entry which is preliminary data.</text>
</comment>
<name>A0A9D2P1S4_9FIRM</name>
<evidence type="ECO:0000313" key="1">
    <source>
        <dbReference type="EMBL" id="HJC41696.1"/>
    </source>
</evidence>
<reference evidence="1" key="1">
    <citation type="journal article" date="2021" name="PeerJ">
        <title>Extensive microbial diversity within the chicken gut microbiome revealed by metagenomics and culture.</title>
        <authorList>
            <person name="Gilroy R."/>
            <person name="Ravi A."/>
            <person name="Getino M."/>
            <person name="Pursley I."/>
            <person name="Horton D.L."/>
            <person name="Alikhan N.F."/>
            <person name="Baker D."/>
            <person name="Gharbi K."/>
            <person name="Hall N."/>
            <person name="Watson M."/>
            <person name="Adriaenssens E.M."/>
            <person name="Foster-Nyarko E."/>
            <person name="Jarju S."/>
            <person name="Secka A."/>
            <person name="Antonio M."/>
            <person name="Oren A."/>
            <person name="Chaudhuri R.R."/>
            <person name="La Ragione R."/>
            <person name="Hildebrand F."/>
            <person name="Pallen M.J."/>
        </authorList>
    </citation>
    <scope>NUCLEOTIDE SEQUENCE</scope>
    <source>
        <strain evidence="1">CHK186-1790</strain>
    </source>
</reference>
<dbReference type="AlphaFoldDB" id="A0A9D2P1S4"/>
<evidence type="ECO:0000313" key="2">
    <source>
        <dbReference type="Proteomes" id="UP000823882"/>
    </source>
</evidence>
<protein>
    <submittedName>
        <fullName evidence="1">Uncharacterized protein</fullName>
    </submittedName>
</protein>
<dbReference type="EMBL" id="DWWJ01000165">
    <property type="protein sequence ID" value="HJC41696.1"/>
    <property type="molecule type" value="Genomic_DNA"/>
</dbReference>
<reference evidence="1" key="2">
    <citation type="submission" date="2021-04" db="EMBL/GenBank/DDBJ databases">
        <authorList>
            <person name="Gilroy R."/>
        </authorList>
    </citation>
    <scope>NUCLEOTIDE SEQUENCE</scope>
    <source>
        <strain evidence="1">CHK186-1790</strain>
    </source>
</reference>
<gene>
    <name evidence="1" type="ORF">H9701_09135</name>
</gene>
<organism evidence="1 2">
    <name type="scientific">Candidatus Intestinimonas pullistercoris</name>
    <dbReference type="NCBI Taxonomy" id="2838623"/>
    <lineage>
        <taxon>Bacteria</taxon>
        <taxon>Bacillati</taxon>
        <taxon>Bacillota</taxon>
        <taxon>Clostridia</taxon>
        <taxon>Eubacteriales</taxon>
        <taxon>Intestinimonas</taxon>
    </lineage>
</organism>